<proteinExistence type="predicted"/>
<dbReference type="PANTHER" id="PTHR33988">
    <property type="entry name" value="ENDORIBONUCLEASE MAZF-RELATED"/>
    <property type="match status" value="1"/>
</dbReference>
<dbReference type="GO" id="GO:0004521">
    <property type="term" value="F:RNA endonuclease activity"/>
    <property type="evidence" value="ECO:0007669"/>
    <property type="project" value="TreeGrafter"/>
</dbReference>
<dbReference type="GO" id="GO:0016075">
    <property type="term" value="P:rRNA catabolic process"/>
    <property type="evidence" value="ECO:0007669"/>
    <property type="project" value="TreeGrafter"/>
</dbReference>
<dbReference type="SUPFAM" id="SSF50118">
    <property type="entry name" value="Cell growth inhibitor/plasmid maintenance toxic component"/>
    <property type="match status" value="1"/>
</dbReference>
<dbReference type="Gene3D" id="2.30.30.110">
    <property type="match status" value="1"/>
</dbReference>
<sequence>MATRVRTPHKGEIWHIDPDPTKGTELRGRHYFLVLSEGALNSKLGVSICCPVSTVAQAARSTGVTMAVTADSTASGTVRGVVLCHQVRALDLIARQAVYHTDAESFLVDEVVMKLIDLLDPQ</sequence>
<dbReference type="InterPro" id="IPR011067">
    <property type="entry name" value="Plasmid_toxin/cell-grow_inhib"/>
</dbReference>
<dbReference type="OrthoDB" id="9808744at2"/>
<reference evidence="1 2" key="1">
    <citation type="submission" date="2017-12" db="EMBL/GenBank/DDBJ databases">
        <title>Characterization of six clinical isolates of Enterochimera gen. nov., a novel genus of the Yersiniaciae family and the three species Enterochimera arupensis sp. nov., Enterochimera coloradensis sp. nov, and Enterochimera californica sp. nov.</title>
        <authorList>
            <person name="Rossi A."/>
            <person name="Fisher M."/>
        </authorList>
    </citation>
    <scope>NUCLEOTIDE SEQUENCE [LARGE SCALE GENOMIC DNA]</scope>
    <source>
        <strain evidence="2">2015-Iso6</strain>
    </source>
</reference>
<dbReference type="Pfam" id="PF02452">
    <property type="entry name" value="PemK_toxin"/>
    <property type="match status" value="1"/>
</dbReference>
<evidence type="ECO:0000313" key="1">
    <source>
        <dbReference type="EMBL" id="PLR36243.1"/>
    </source>
</evidence>
<keyword evidence="2" id="KW-1185">Reference proteome</keyword>
<dbReference type="Proteomes" id="UP000234240">
    <property type="component" value="Unassembled WGS sequence"/>
</dbReference>
<dbReference type="EMBL" id="PJZF01000009">
    <property type="protein sequence ID" value="PLR36243.1"/>
    <property type="molecule type" value="Genomic_DNA"/>
</dbReference>
<dbReference type="GO" id="GO:0006402">
    <property type="term" value="P:mRNA catabolic process"/>
    <property type="evidence" value="ECO:0007669"/>
    <property type="project" value="TreeGrafter"/>
</dbReference>
<protein>
    <submittedName>
        <fullName evidence="1">Growth inhibitor PemK</fullName>
    </submittedName>
</protein>
<evidence type="ECO:0000313" key="2">
    <source>
        <dbReference type="Proteomes" id="UP000234240"/>
    </source>
</evidence>
<gene>
    <name evidence="1" type="ORF">CYR55_11790</name>
</gene>
<dbReference type="PANTHER" id="PTHR33988:SF3">
    <property type="entry name" value="ENDORIBONUCLEASE TOXIN CHPB-RELATED"/>
    <property type="match status" value="1"/>
</dbReference>
<dbReference type="GO" id="GO:0003677">
    <property type="term" value="F:DNA binding"/>
    <property type="evidence" value="ECO:0007669"/>
    <property type="project" value="InterPro"/>
</dbReference>
<dbReference type="InterPro" id="IPR003477">
    <property type="entry name" value="PemK-like"/>
</dbReference>
<organism evidence="1 2">
    <name type="scientific">Chimaeribacter californicus</name>
    <dbReference type="NCBI Taxonomy" id="2060067"/>
    <lineage>
        <taxon>Bacteria</taxon>
        <taxon>Pseudomonadati</taxon>
        <taxon>Pseudomonadota</taxon>
        <taxon>Gammaproteobacteria</taxon>
        <taxon>Enterobacterales</taxon>
        <taxon>Yersiniaceae</taxon>
        <taxon>Chimaeribacter</taxon>
    </lineage>
</organism>
<name>A0A2N5E508_9GAMM</name>
<comment type="caution">
    <text evidence="1">The sequence shown here is derived from an EMBL/GenBank/DDBJ whole genome shotgun (WGS) entry which is preliminary data.</text>
</comment>
<dbReference type="AlphaFoldDB" id="A0A2N5E508"/>
<dbReference type="RefSeq" id="WP_101816339.1">
    <property type="nucleotide sequence ID" value="NZ_PJZF01000009.1"/>
</dbReference>
<accession>A0A2N5E508</accession>